<dbReference type="HOGENOM" id="CLU_014406_0_0_1"/>
<dbReference type="AlphaFoldDB" id="D6WFX8"/>
<comment type="subcellular location">
    <subcellularLocation>
        <location evidence="1">Membrane</location>
        <topology evidence="1">Single-pass membrane protein</topology>
    </subcellularLocation>
</comment>
<accession>D6WFX8</accession>
<proteinExistence type="inferred from homology"/>
<comment type="similarity">
    <text evidence="5">Belongs to the FAM234 family.</text>
</comment>
<keyword evidence="2 7" id="KW-0812">Transmembrane</keyword>
<feature type="domain" description="FAM234A/B beta-propeller" evidence="8">
    <location>
        <begin position="156"/>
        <end position="504"/>
    </location>
</feature>
<gene>
    <name evidence="9" type="primary">AUGUSTUS-3.0.2_02556</name>
    <name evidence="9" type="ORF">TcasGA2_TC002556</name>
</gene>
<evidence type="ECO:0000256" key="6">
    <source>
        <dbReference type="SAM" id="MobiDB-lite"/>
    </source>
</evidence>
<protein>
    <recommendedName>
        <fullName evidence="8">FAM234A/B beta-propeller domain-containing protein</fullName>
    </recommendedName>
</protein>
<dbReference type="InterPro" id="IPR015943">
    <property type="entry name" value="WD40/YVTN_repeat-like_dom_sf"/>
</dbReference>
<reference evidence="9 10" key="2">
    <citation type="journal article" date="2010" name="Nucleic Acids Res.">
        <title>BeetleBase in 2010: revisions to provide comprehensive genomic information for Tribolium castaneum.</title>
        <authorList>
            <person name="Kim H.S."/>
            <person name="Murphy T."/>
            <person name="Xia J."/>
            <person name="Caragea D."/>
            <person name="Park Y."/>
            <person name="Beeman R.W."/>
            <person name="Lorenzen M.D."/>
            <person name="Butcher S."/>
            <person name="Manak J.R."/>
            <person name="Brown S.J."/>
        </authorList>
    </citation>
    <scope>GENOME REANNOTATION</scope>
    <source>
        <strain evidence="9 10">Georgia GA2</strain>
    </source>
</reference>
<dbReference type="PANTHER" id="PTHR21419">
    <property type="match status" value="1"/>
</dbReference>
<organism evidence="9 10">
    <name type="scientific">Tribolium castaneum</name>
    <name type="common">Red flour beetle</name>
    <dbReference type="NCBI Taxonomy" id="7070"/>
    <lineage>
        <taxon>Eukaryota</taxon>
        <taxon>Metazoa</taxon>
        <taxon>Ecdysozoa</taxon>
        <taxon>Arthropoda</taxon>
        <taxon>Hexapoda</taxon>
        <taxon>Insecta</taxon>
        <taxon>Pterygota</taxon>
        <taxon>Neoptera</taxon>
        <taxon>Endopterygota</taxon>
        <taxon>Coleoptera</taxon>
        <taxon>Polyphaga</taxon>
        <taxon>Cucujiformia</taxon>
        <taxon>Tenebrionidae</taxon>
        <taxon>Tenebrionidae incertae sedis</taxon>
        <taxon>Tribolium</taxon>
    </lineage>
</organism>
<feature type="transmembrane region" description="Helical" evidence="7">
    <location>
        <begin position="83"/>
        <end position="109"/>
    </location>
</feature>
<keyword evidence="10" id="KW-1185">Reference proteome</keyword>
<dbReference type="Gene3D" id="2.130.10.10">
    <property type="entry name" value="YVTN repeat-like/Quinoprotein amine dehydrogenase"/>
    <property type="match status" value="1"/>
</dbReference>
<evidence type="ECO:0000256" key="5">
    <source>
        <dbReference type="ARBA" id="ARBA00025791"/>
    </source>
</evidence>
<evidence type="ECO:0000256" key="4">
    <source>
        <dbReference type="ARBA" id="ARBA00023136"/>
    </source>
</evidence>
<dbReference type="GO" id="GO:0016020">
    <property type="term" value="C:membrane"/>
    <property type="evidence" value="ECO:0007669"/>
    <property type="project" value="UniProtKB-SubCell"/>
</dbReference>
<evidence type="ECO:0000256" key="7">
    <source>
        <dbReference type="SAM" id="Phobius"/>
    </source>
</evidence>
<dbReference type="InterPro" id="IPR055409">
    <property type="entry name" value="Beta-prop_FAM234A_B"/>
</dbReference>
<evidence type="ECO:0000256" key="3">
    <source>
        <dbReference type="ARBA" id="ARBA00022989"/>
    </source>
</evidence>
<dbReference type="InterPro" id="IPR011047">
    <property type="entry name" value="Quinoprotein_ADH-like_sf"/>
</dbReference>
<dbReference type="eggNOG" id="ENOG502QVNA">
    <property type="taxonomic scope" value="Eukaryota"/>
</dbReference>
<dbReference type="InterPro" id="IPR045232">
    <property type="entry name" value="FAM234"/>
</dbReference>
<dbReference type="Proteomes" id="UP000007266">
    <property type="component" value="Linkage group 3"/>
</dbReference>
<keyword evidence="4 7" id="KW-0472">Membrane</keyword>
<evidence type="ECO:0000259" key="8">
    <source>
        <dbReference type="Pfam" id="PF23727"/>
    </source>
</evidence>
<dbReference type="PANTHER" id="PTHR21419:SF30">
    <property type="entry name" value="IG-LIKE DOMAIN-CONTAINING PROTEIN"/>
    <property type="match status" value="1"/>
</dbReference>
<evidence type="ECO:0000313" key="9">
    <source>
        <dbReference type="EMBL" id="EEZ99777.2"/>
    </source>
</evidence>
<sequence length="975" mass="110760">MATYPGMSLGGEVRESISLDEDDMSDVEDEVFIRDGKNSYKLAEELNVKRPLMAPRRKLGKPDLTSRLKAKPPCKAFCKPCCYMFAALSIVIGIIVLVVIFVSIFPLPLDRLRDWIISKSKPVASPIKLLPCSNLKITDVWATNLPILTTDSPIWLLDLNRDGVDDILFGFGTGDNYNILSPDLFCPIFLGVAPPCEGGVIALNGTTGDIVWRYWTNDTIFSLQCSADLNGDGLEDCLAIGDEGTLVAIDSKNGSQLWEQNYSKLDVYVANFVPDQNNDTVADILSSHTSQDSKEGHLVLISGKTGKEIKRITVPNGSKTFFMPQLLRVNGSDFVIFGTGSPTTPGNLSIAPLDGLMAGNLTTRTIYKDPYKGILTQSVLVDITGDNISDIVTAMYNSTVVAINGLTFEQIWNYTIPNSESNITPTPGYFNDDNVTDFLIIYEKYDNILNYNYTTTFIIDGKTGKPIYTKSISGSIATQMSGLTLAMESHGFDMFLFWTTECSNVDMYQKNKVLEKENVLDGIPDICRQQFNTTSIMKLNALNQYDQPPGFEIYNSVNKTLLEFNNTKSPLRLIKEYIITHPKMQMINNEGQAEVDENYMDDTQKIQIHKYRGSNFRHKDNRQGIVKDYMSTKTNEELSEAMAPKYGNEEGWQLGPQPNLMNELPGDDIDPDYDADPNMFNQKEMLYNDQPLKSNRDPRSEDNTPQVTNRISQNPPKYGIYDYQNIKMARNRLLHDLNNLPLEILRDTYFKNRESQLRKSKFEQRDITSHIDKIKQNEEVKKIIDTERKVAENTSFSLWDLESEKELQDKENGYWRGKRAVNYTFSAIRRITSVGGVLNSINSSSNSIDVVFITYWQPTKYQSESMADQEMKECLEEKLAKDQGHTYTKNTEKEQKELYINECRTEQESLKQQFVEFNRILELSLGQMTVYRVRIECVCDVKKADERCAKFLPQDEQTWSMYLGKQGDGVFHTRN</sequence>
<evidence type="ECO:0000256" key="2">
    <source>
        <dbReference type="ARBA" id="ARBA00022692"/>
    </source>
</evidence>
<feature type="compositionally biased region" description="Polar residues" evidence="6">
    <location>
        <begin position="703"/>
        <end position="715"/>
    </location>
</feature>
<dbReference type="SUPFAM" id="SSF50998">
    <property type="entry name" value="Quinoprotein alcohol dehydrogenase-like"/>
    <property type="match status" value="1"/>
</dbReference>
<dbReference type="OMA" id="IVPGHFN"/>
<feature type="region of interest" description="Disordered" evidence="6">
    <location>
        <begin position="688"/>
        <end position="716"/>
    </location>
</feature>
<name>D6WFX8_TRICA</name>
<reference evidence="9 10" key="1">
    <citation type="journal article" date="2008" name="Nature">
        <title>The genome of the model beetle and pest Tribolium castaneum.</title>
        <authorList>
            <consortium name="Tribolium Genome Sequencing Consortium"/>
            <person name="Richards S."/>
            <person name="Gibbs R.A."/>
            <person name="Weinstock G.M."/>
            <person name="Brown S.J."/>
            <person name="Denell R."/>
            <person name="Beeman R.W."/>
            <person name="Gibbs R."/>
            <person name="Beeman R.W."/>
            <person name="Brown S.J."/>
            <person name="Bucher G."/>
            <person name="Friedrich M."/>
            <person name="Grimmelikhuijzen C.J."/>
            <person name="Klingler M."/>
            <person name="Lorenzen M."/>
            <person name="Richards S."/>
            <person name="Roth S."/>
            <person name="Schroder R."/>
            <person name="Tautz D."/>
            <person name="Zdobnov E.M."/>
            <person name="Muzny D."/>
            <person name="Gibbs R.A."/>
            <person name="Weinstock G.M."/>
            <person name="Attaway T."/>
            <person name="Bell S."/>
            <person name="Buhay C.J."/>
            <person name="Chandrabose M.N."/>
            <person name="Chavez D."/>
            <person name="Clerk-Blankenburg K.P."/>
            <person name="Cree A."/>
            <person name="Dao M."/>
            <person name="Davis C."/>
            <person name="Chacko J."/>
            <person name="Dinh H."/>
            <person name="Dugan-Rocha S."/>
            <person name="Fowler G."/>
            <person name="Garner T.T."/>
            <person name="Garnes J."/>
            <person name="Gnirke A."/>
            <person name="Hawes A."/>
            <person name="Hernandez J."/>
            <person name="Hines S."/>
            <person name="Holder M."/>
            <person name="Hume J."/>
            <person name="Jhangiani S.N."/>
            <person name="Joshi V."/>
            <person name="Khan Z.M."/>
            <person name="Jackson L."/>
            <person name="Kovar C."/>
            <person name="Kowis A."/>
            <person name="Lee S."/>
            <person name="Lewis L.R."/>
            <person name="Margolis J."/>
            <person name="Morgan M."/>
            <person name="Nazareth L.V."/>
            <person name="Nguyen N."/>
            <person name="Okwuonu G."/>
            <person name="Parker D."/>
            <person name="Richards S."/>
            <person name="Ruiz S.J."/>
            <person name="Santibanez J."/>
            <person name="Savard J."/>
            <person name="Scherer S.E."/>
            <person name="Schneider B."/>
            <person name="Sodergren E."/>
            <person name="Tautz D."/>
            <person name="Vattahil S."/>
            <person name="Villasana D."/>
            <person name="White C.S."/>
            <person name="Wright R."/>
            <person name="Park Y."/>
            <person name="Beeman R.W."/>
            <person name="Lord J."/>
            <person name="Oppert B."/>
            <person name="Lorenzen M."/>
            <person name="Brown S."/>
            <person name="Wang L."/>
            <person name="Savard J."/>
            <person name="Tautz D."/>
            <person name="Richards S."/>
            <person name="Weinstock G."/>
            <person name="Gibbs R.A."/>
            <person name="Liu Y."/>
            <person name="Worley K."/>
            <person name="Weinstock G."/>
            <person name="Elsik C.G."/>
            <person name="Reese J.T."/>
            <person name="Elhaik E."/>
            <person name="Landan G."/>
            <person name="Graur D."/>
            <person name="Arensburger P."/>
            <person name="Atkinson P."/>
            <person name="Beeman R.W."/>
            <person name="Beidler J."/>
            <person name="Brown S.J."/>
            <person name="Demuth J.P."/>
            <person name="Drury D.W."/>
            <person name="Du Y.Z."/>
            <person name="Fujiwara H."/>
            <person name="Lorenzen M."/>
            <person name="Maselli V."/>
            <person name="Osanai M."/>
            <person name="Park Y."/>
            <person name="Robertson H.M."/>
            <person name="Tu Z."/>
            <person name="Wang J.J."/>
            <person name="Wang S."/>
            <person name="Richards S."/>
            <person name="Song H."/>
            <person name="Zhang L."/>
            <person name="Sodergren E."/>
            <person name="Werner D."/>
            <person name="Stanke M."/>
            <person name="Morgenstern B."/>
            <person name="Solovyev V."/>
            <person name="Kosarev P."/>
            <person name="Brown G."/>
            <person name="Chen H.C."/>
            <person name="Ermolaeva O."/>
            <person name="Hlavina W."/>
            <person name="Kapustin Y."/>
            <person name="Kiryutin B."/>
            <person name="Kitts P."/>
            <person name="Maglott D."/>
            <person name="Pruitt K."/>
            <person name="Sapojnikov V."/>
            <person name="Souvorov A."/>
            <person name="Mackey A.J."/>
            <person name="Waterhouse R.M."/>
            <person name="Wyder S."/>
            <person name="Zdobnov E.M."/>
            <person name="Zdobnov E.M."/>
            <person name="Wyder S."/>
            <person name="Kriventseva E.V."/>
            <person name="Kadowaki T."/>
            <person name="Bork P."/>
            <person name="Aranda M."/>
            <person name="Bao R."/>
            <person name="Beermann A."/>
            <person name="Berns N."/>
            <person name="Bolognesi R."/>
            <person name="Bonneton F."/>
            <person name="Bopp D."/>
            <person name="Brown S.J."/>
            <person name="Bucher G."/>
            <person name="Butts T."/>
            <person name="Chaumot A."/>
            <person name="Denell R.E."/>
            <person name="Ferrier D.E."/>
            <person name="Friedrich M."/>
            <person name="Gordon C.M."/>
            <person name="Jindra M."/>
            <person name="Klingler M."/>
            <person name="Lan Q."/>
            <person name="Lattorff H.M."/>
            <person name="Laudet V."/>
            <person name="von Levetsow C."/>
            <person name="Liu Z."/>
            <person name="Lutz R."/>
            <person name="Lynch J.A."/>
            <person name="da Fonseca R.N."/>
            <person name="Posnien N."/>
            <person name="Reuter R."/>
            <person name="Roth S."/>
            <person name="Savard J."/>
            <person name="Schinko J.B."/>
            <person name="Schmitt C."/>
            <person name="Schoppmeier M."/>
            <person name="Schroder R."/>
            <person name="Shippy T.D."/>
            <person name="Simonnet F."/>
            <person name="Marques-Souza H."/>
            <person name="Tautz D."/>
            <person name="Tomoyasu Y."/>
            <person name="Trauner J."/>
            <person name="Van der Zee M."/>
            <person name="Vervoort M."/>
            <person name="Wittkopp N."/>
            <person name="Wimmer E.A."/>
            <person name="Yang X."/>
            <person name="Jones A.K."/>
            <person name="Sattelle D.B."/>
            <person name="Ebert P.R."/>
            <person name="Nelson D."/>
            <person name="Scott J.G."/>
            <person name="Beeman R.W."/>
            <person name="Muthukrishnan S."/>
            <person name="Kramer K.J."/>
            <person name="Arakane Y."/>
            <person name="Beeman R.W."/>
            <person name="Zhu Q."/>
            <person name="Hogenkamp D."/>
            <person name="Dixit R."/>
            <person name="Oppert B."/>
            <person name="Jiang H."/>
            <person name="Zou Z."/>
            <person name="Marshall J."/>
            <person name="Elpidina E."/>
            <person name="Vinokurov K."/>
            <person name="Oppert C."/>
            <person name="Zou Z."/>
            <person name="Evans J."/>
            <person name="Lu Z."/>
            <person name="Zhao P."/>
            <person name="Sumathipala N."/>
            <person name="Altincicek B."/>
            <person name="Vilcinskas A."/>
            <person name="Williams M."/>
            <person name="Hultmark D."/>
            <person name="Hetru C."/>
            <person name="Jiang H."/>
            <person name="Grimmelikhuijzen C.J."/>
            <person name="Hauser F."/>
            <person name="Cazzamali G."/>
            <person name="Williamson M."/>
            <person name="Park Y."/>
            <person name="Li B."/>
            <person name="Tanaka Y."/>
            <person name="Predel R."/>
            <person name="Neupert S."/>
            <person name="Schachtner J."/>
            <person name="Verleyen P."/>
            <person name="Raible F."/>
            <person name="Bork P."/>
            <person name="Friedrich M."/>
            <person name="Walden K.K."/>
            <person name="Robertson H.M."/>
            <person name="Angeli S."/>
            <person name="Foret S."/>
            <person name="Bucher G."/>
            <person name="Schuetz S."/>
            <person name="Maleszka R."/>
            <person name="Wimmer E.A."/>
            <person name="Beeman R.W."/>
            <person name="Lorenzen M."/>
            <person name="Tomoyasu Y."/>
            <person name="Miller S.C."/>
            <person name="Grossmann D."/>
            <person name="Bucher G."/>
        </authorList>
    </citation>
    <scope>NUCLEOTIDE SEQUENCE [LARGE SCALE GENOMIC DNA]</scope>
    <source>
        <strain evidence="9 10">Georgia GA2</strain>
    </source>
</reference>
<dbReference type="Pfam" id="PF23727">
    <property type="entry name" value="Beta-prop_FAM234A_B"/>
    <property type="match status" value="1"/>
</dbReference>
<dbReference type="EMBL" id="KQ971328">
    <property type="protein sequence ID" value="EEZ99777.2"/>
    <property type="molecule type" value="Genomic_DNA"/>
</dbReference>
<evidence type="ECO:0000313" key="10">
    <source>
        <dbReference type="Proteomes" id="UP000007266"/>
    </source>
</evidence>
<evidence type="ECO:0000256" key="1">
    <source>
        <dbReference type="ARBA" id="ARBA00004167"/>
    </source>
</evidence>
<keyword evidence="3 7" id="KW-1133">Transmembrane helix</keyword>